<organism evidence="2 3">
    <name type="scientific">Parathielavia appendiculata</name>
    <dbReference type="NCBI Taxonomy" id="2587402"/>
    <lineage>
        <taxon>Eukaryota</taxon>
        <taxon>Fungi</taxon>
        <taxon>Dikarya</taxon>
        <taxon>Ascomycota</taxon>
        <taxon>Pezizomycotina</taxon>
        <taxon>Sordariomycetes</taxon>
        <taxon>Sordariomycetidae</taxon>
        <taxon>Sordariales</taxon>
        <taxon>Chaetomiaceae</taxon>
        <taxon>Parathielavia</taxon>
    </lineage>
</organism>
<evidence type="ECO:0000313" key="2">
    <source>
        <dbReference type="EMBL" id="KAK4120205.1"/>
    </source>
</evidence>
<feature type="compositionally biased region" description="Basic residues" evidence="1">
    <location>
        <begin position="142"/>
        <end position="152"/>
    </location>
</feature>
<dbReference type="AlphaFoldDB" id="A0AAN6TU50"/>
<protein>
    <submittedName>
        <fullName evidence="2">Uncharacterized protein</fullName>
    </submittedName>
</protein>
<comment type="caution">
    <text evidence="2">The sequence shown here is derived from an EMBL/GenBank/DDBJ whole genome shotgun (WGS) entry which is preliminary data.</text>
</comment>
<evidence type="ECO:0000313" key="3">
    <source>
        <dbReference type="Proteomes" id="UP001302602"/>
    </source>
</evidence>
<gene>
    <name evidence="2" type="ORF">N657DRAFT_162609</name>
</gene>
<dbReference type="GeneID" id="87822799"/>
<keyword evidence="3" id="KW-1185">Reference proteome</keyword>
<proteinExistence type="predicted"/>
<sequence length="161" mass="17850">MRCAGSHQQLAEFGGRDQRYRCTEYGVPETWNKMKIARPADSCAHHAGSFRCTTLILFGSRNATEPTRVALSRSSRGPGNEAFRRVSRLLTRLEHDRSSKACATPGWMAGCRVSEQNIGLFLCQENGPGRPSAKIRTSQLHPRLRSVSKRGLRPTDHNGAS</sequence>
<evidence type="ECO:0000256" key="1">
    <source>
        <dbReference type="SAM" id="MobiDB-lite"/>
    </source>
</evidence>
<dbReference type="RefSeq" id="XP_062643976.1">
    <property type="nucleotide sequence ID" value="XM_062786033.1"/>
</dbReference>
<dbReference type="Proteomes" id="UP001302602">
    <property type="component" value="Unassembled WGS sequence"/>
</dbReference>
<name>A0AAN6TU50_9PEZI</name>
<reference evidence="2" key="1">
    <citation type="journal article" date="2023" name="Mol. Phylogenet. Evol.">
        <title>Genome-scale phylogeny and comparative genomics of the fungal order Sordariales.</title>
        <authorList>
            <person name="Hensen N."/>
            <person name="Bonometti L."/>
            <person name="Westerberg I."/>
            <person name="Brannstrom I.O."/>
            <person name="Guillou S."/>
            <person name="Cros-Aarteil S."/>
            <person name="Calhoun S."/>
            <person name="Haridas S."/>
            <person name="Kuo A."/>
            <person name="Mondo S."/>
            <person name="Pangilinan J."/>
            <person name="Riley R."/>
            <person name="LaButti K."/>
            <person name="Andreopoulos B."/>
            <person name="Lipzen A."/>
            <person name="Chen C."/>
            <person name="Yan M."/>
            <person name="Daum C."/>
            <person name="Ng V."/>
            <person name="Clum A."/>
            <person name="Steindorff A."/>
            <person name="Ohm R.A."/>
            <person name="Martin F."/>
            <person name="Silar P."/>
            <person name="Natvig D.O."/>
            <person name="Lalanne C."/>
            <person name="Gautier V."/>
            <person name="Ament-Velasquez S.L."/>
            <person name="Kruys A."/>
            <person name="Hutchinson M.I."/>
            <person name="Powell A.J."/>
            <person name="Barry K."/>
            <person name="Miller A.N."/>
            <person name="Grigoriev I.V."/>
            <person name="Debuchy R."/>
            <person name="Gladieux P."/>
            <person name="Hiltunen Thoren M."/>
            <person name="Johannesson H."/>
        </authorList>
    </citation>
    <scope>NUCLEOTIDE SEQUENCE</scope>
    <source>
        <strain evidence="2">CBS 731.68</strain>
    </source>
</reference>
<accession>A0AAN6TU50</accession>
<reference evidence="2" key="2">
    <citation type="submission" date="2023-05" db="EMBL/GenBank/DDBJ databases">
        <authorList>
            <consortium name="Lawrence Berkeley National Laboratory"/>
            <person name="Steindorff A."/>
            <person name="Hensen N."/>
            <person name="Bonometti L."/>
            <person name="Westerberg I."/>
            <person name="Brannstrom I.O."/>
            <person name="Guillou S."/>
            <person name="Cros-Aarteil S."/>
            <person name="Calhoun S."/>
            <person name="Haridas S."/>
            <person name="Kuo A."/>
            <person name="Mondo S."/>
            <person name="Pangilinan J."/>
            <person name="Riley R."/>
            <person name="Labutti K."/>
            <person name="Andreopoulos B."/>
            <person name="Lipzen A."/>
            <person name="Chen C."/>
            <person name="Yanf M."/>
            <person name="Daum C."/>
            <person name="Ng V."/>
            <person name="Clum A."/>
            <person name="Ohm R."/>
            <person name="Martin F."/>
            <person name="Silar P."/>
            <person name="Natvig D."/>
            <person name="Lalanne C."/>
            <person name="Gautier V."/>
            <person name="Ament-Velasquez S.L."/>
            <person name="Kruys A."/>
            <person name="Hutchinson M.I."/>
            <person name="Powell A.J."/>
            <person name="Barry K."/>
            <person name="Miller A.N."/>
            <person name="Grigoriev I.V."/>
            <person name="Debuchy R."/>
            <person name="Gladieux P."/>
            <person name="Thoren M.H."/>
            <person name="Johannesson H."/>
        </authorList>
    </citation>
    <scope>NUCLEOTIDE SEQUENCE</scope>
    <source>
        <strain evidence="2">CBS 731.68</strain>
    </source>
</reference>
<feature type="region of interest" description="Disordered" evidence="1">
    <location>
        <begin position="129"/>
        <end position="161"/>
    </location>
</feature>
<dbReference type="EMBL" id="MU853240">
    <property type="protein sequence ID" value="KAK4120205.1"/>
    <property type="molecule type" value="Genomic_DNA"/>
</dbReference>